<evidence type="ECO:0000256" key="1">
    <source>
        <dbReference type="SAM" id="Phobius"/>
    </source>
</evidence>
<comment type="caution">
    <text evidence="3">The sequence shown here is derived from an EMBL/GenBank/DDBJ whole genome shotgun (WGS) entry which is preliminary data.</text>
</comment>
<name>A0A2A5JUC0_PSEO7</name>
<dbReference type="Pfam" id="PF13443">
    <property type="entry name" value="HTH_26"/>
    <property type="match status" value="1"/>
</dbReference>
<dbReference type="PROSITE" id="PS50943">
    <property type="entry name" value="HTH_CROC1"/>
    <property type="match status" value="1"/>
</dbReference>
<keyword evidence="1" id="KW-0472">Membrane</keyword>
<gene>
    <name evidence="3" type="ORF">CEX98_04055</name>
</gene>
<dbReference type="InterPro" id="IPR010982">
    <property type="entry name" value="Lambda_DNA-bd_dom_sf"/>
</dbReference>
<dbReference type="OrthoDB" id="6314306at2"/>
<evidence type="ECO:0000313" key="4">
    <source>
        <dbReference type="Proteomes" id="UP000228621"/>
    </source>
</evidence>
<dbReference type="RefSeq" id="WP_099640845.1">
    <property type="nucleotide sequence ID" value="NZ_NKHF01000019.1"/>
</dbReference>
<evidence type="ECO:0000259" key="2">
    <source>
        <dbReference type="PROSITE" id="PS50943"/>
    </source>
</evidence>
<dbReference type="InterPro" id="IPR001387">
    <property type="entry name" value="Cro/C1-type_HTH"/>
</dbReference>
<dbReference type="AlphaFoldDB" id="A0A2A5JUC0"/>
<keyword evidence="4" id="KW-1185">Reference proteome</keyword>
<feature type="domain" description="HTH cro/C1-type" evidence="2">
    <location>
        <begin position="24"/>
        <end position="71"/>
    </location>
</feature>
<organism evidence="3 4">
    <name type="scientific">Pseudoalteromonas piscicida</name>
    <dbReference type="NCBI Taxonomy" id="43662"/>
    <lineage>
        <taxon>Bacteria</taxon>
        <taxon>Pseudomonadati</taxon>
        <taxon>Pseudomonadota</taxon>
        <taxon>Gammaproteobacteria</taxon>
        <taxon>Alteromonadales</taxon>
        <taxon>Pseudoalteromonadaceae</taxon>
        <taxon>Pseudoalteromonas</taxon>
    </lineage>
</organism>
<feature type="transmembrane region" description="Helical" evidence="1">
    <location>
        <begin position="164"/>
        <end position="186"/>
    </location>
</feature>
<proteinExistence type="predicted"/>
<evidence type="ECO:0000313" key="3">
    <source>
        <dbReference type="EMBL" id="PCK33018.1"/>
    </source>
</evidence>
<sequence length="291" mass="33412">MQTPEEYEVSQRIGRLILGLKRTRGMTREDVCKRLGIGSRTLDNYLNGVSSFKLGTLLKFADLCKVKLADILDDTKALKRLYPENIKDKGNIFLLFTGYFVGVMVLEFTLFAFLILLLFYARNDKNSQSIIAIFIFAFSLEIVVAYWLNYVVFPAIESYYIENIYAFATQLLLSLLLVLMIKYRMFLGAWFTKGNSASIFEKNQVDAPLYALACTLALIDFAALMENFIRNLERLGINEEVAKPFWELAFIYNYFAYIKAVPYLLCMFVLYAGITARRQQVFNKANAAPTQ</sequence>
<dbReference type="CDD" id="cd00093">
    <property type="entry name" value="HTH_XRE"/>
    <property type="match status" value="1"/>
</dbReference>
<dbReference type="Proteomes" id="UP000228621">
    <property type="component" value="Unassembled WGS sequence"/>
</dbReference>
<dbReference type="SMART" id="SM00530">
    <property type="entry name" value="HTH_XRE"/>
    <property type="match status" value="1"/>
</dbReference>
<keyword evidence="1" id="KW-1133">Transmembrane helix</keyword>
<feature type="transmembrane region" description="Helical" evidence="1">
    <location>
        <begin position="254"/>
        <end position="274"/>
    </location>
</feature>
<protein>
    <submittedName>
        <fullName evidence="3">Transcriptional regulator</fullName>
    </submittedName>
</protein>
<dbReference type="GO" id="GO:0003677">
    <property type="term" value="F:DNA binding"/>
    <property type="evidence" value="ECO:0007669"/>
    <property type="project" value="InterPro"/>
</dbReference>
<reference evidence="4" key="1">
    <citation type="journal article" date="2019" name="Genome Announc.">
        <title>Draft Genome Sequence of Pseudoalteromonas piscicida Strain 36Y ROTHPW, an Hypersaline Seawater Isolate from the South Coast of Sonora, Mexico.</title>
        <authorList>
            <person name="Sanchez-Diaz R."/>
            <person name="Molina-Garza Z.J."/>
            <person name="Cruz-Suarez L.E."/>
            <person name="Selvin J."/>
            <person name="Kiran G.S."/>
            <person name="Ibarra-Gamez J.C."/>
            <person name="Gomez-Gil B."/>
            <person name="Galaviz-Silva L."/>
        </authorList>
    </citation>
    <scope>NUCLEOTIDE SEQUENCE [LARGE SCALE GENOMIC DNA]</scope>
    <source>
        <strain evidence="4">36Y_RITHPW</strain>
    </source>
</reference>
<feature type="transmembrane region" description="Helical" evidence="1">
    <location>
        <begin position="131"/>
        <end position="152"/>
    </location>
</feature>
<accession>A0A2A5JUC0</accession>
<keyword evidence="1" id="KW-0812">Transmembrane</keyword>
<feature type="transmembrane region" description="Helical" evidence="1">
    <location>
        <begin position="207"/>
        <end position="225"/>
    </location>
</feature>
<dbReference type="SUPFAM" id="SSF47413">
    <property type="entry name" value="lambda repressor-like DNA-binding domains"/>
    <property type="match status" value="1"/>
</dbReference>
<dbReference type="EMBL" id="NKHF01000019">
    <property type="protein sequence ID" value="PCK33018.1"/>
    <property type="molecule type" value="Genomic_DNA"/>
</dbReference>
<dbReference type="Gene3D" id="1.10.260.40">
    <property type="entry name" value="lambda repressor-like DNA-binding domains"/>
    <property type="match status" value="1"/>
</dbReference>
<feature type="transmembrane region" description="Helical" evidence="1">
    <location>
        <begin position="92"/>
        <end position="119"/>
    </location>
</feature>